<comment type="caution">
    <text evidence="2">The sequence shown here is derived from an EMBL/GenBank/DDBJ whole genome shotgun (WGS) entry which is preliminary data.</text>
</comment>
<dbReference type="Proteomes" id="UP000285961">
    <property type="component" value="Unassembled WGS sequence"/>
</dbReference>
<gene>
    <name evidence="2" type="ORF">C4532_19600</name>
</gene>
<keyword evidence="1" id="KW-1133">Transmembrane helix</keyword>
<dbReference type="EMBL" id="QZKI01000142">
    <property type="protein sequence ID" value="RJP64302.1"/>
    <property type="molecule type" value="Genomic_DNA"/>
</dbReference>
<reference evidence="2 3" key="1">
    <citation type="journal article" date="2017" name="ISME J.">
        <title>Energy and carbon metabolisms in a deep terrestrial subsurface fluid microbial community.</title>
        <authorList>
            <person name="Momper L."/>
            <person name="Jungbluth S.P."/>
            <person name="Lee M.D."/>
            <person name="Amend J.P."/>
        </authorList>
    </citation>
    <scope>NUCLEOTIDE SEQUENCE [LARGE SCALE GENOMIC DNA]</scope>
    <source>
        <strain evidence="2">SURF_17</strain>
    </source>
</reference>
<accession>A0A419ENF0</accession>
<dbReference type="AlphaFoldDB" id="A0A419ENF0"/>
<proteinExistence type="predicted"/>
<sequence length="183" mass="20196">MSDRMTSFRTQGAMHRAGPASVLGGVALVVTVIGMLSAFAGCSNLTGWRIPGTEKGAGATTKVYLVLENVDVVPEEIRTEGEIFVDDAFFGNTSRPAYYPFVGNALVVGEVNIEKEKIHTVRITFPGYEPFEATRYFGTLPEYSISFRLKQVPGEPAVATAPAPETEEGEEKEWYQFWRWFGD</sequence>
<evidence type="ECO:0000256" key="1">
    <source>
        <dbReference type="SAM" id="Phobius"/>
    </source>
</evidence>
<name>A0A419ENF0_9BACT</name>
<organism evidence="2 3">
    <name type="scientific">Candidatus Abyssobacteria bacterium SURF_17</name>
    <dbReference type="NCBI Taxonomy" id="2093361"/>
    <lineage>
        <taxon>Bacteria</taxon>
        <taxon>Pseudomonadati</taxon>
        <taxon>Candidatus Hydrogenedentota</taxon>
        <taxon>Candidatus Abyssobacteria</taxon>
    </lineage>
</organism>
<feature type="transmembrane region" description="Helical" evidence="1">
    <location>
        <begin position="20"/>
        <end position="40"/>
    </location>
</feature>
<evidence type="ECO:0000313" key="2">
    <source>
        <dbReference type="EMBL" id="RJP64302.1"/>
    </source>
</evidence>
<evidence type="ECO:0000313" key="3">
    <source>
        <dbReference type="Proteomes" id="UP000285961"/>
    </source>
</evidence>
<keyword evidence="1" id="KW-0812">Transmembrane</keyword>
<keyword evidence="1" id="KW-0472">Membrane</keyword>
<protein>
    <submittedName>
        <fullName evidence="2">Uncharacterized protein</fullName>
    </submittedName>
</protein>